<keyword evidence="5 7" id="KW-1133">Transmembrane helix</keyword>
<keyword evidence="10" id="KW-1185">Reference proteome</keyword>
<dbReference type="PROSITE" id="PS50928">
    <property type="entry name" value="ABC_TM1"/>
    <property type="match status" value="1"/>
</dbReference>
<evidence type="ECO:0000256" key="7">
    <source>
        <dbReference type="RuleBase" id="RU363032"/>
    </source>
</evidence>
<dbReference type="Gene3D" id="1.10.3720.10">
    <property type="entry name" value="MetI-like"/>
    <property type="match status" value="1"/>
</dbReference>
<dbReference type="GO" id="GO:0005886">
    <property type="term" value="C:plasma membrane"/>
    <property type="evidence" value="ECO:0007669"/>
    <property type="project" value="UniProtKB-SubCell"/>
</dbReference>
<dbReference type="GO" id="GO:0055085">
    <property type="term" value="P:transmembrane transport"/>
    <property type="evidence" value="ECO:0007669"/>
    <property type="project" value="InterPro"/>
</dbReference>
<feature type="transmembrane region" description="Helical" evidence="7">
    <location>
        <begin position="101"/>
        <end position="120"/>
    </location>
</feature>
<gene>
    <name evidence="9" type="ORF">FHX50_001040</name>
</gene>
<evidence type="ECO:0000256" key="4">
    <source>
        <dbReference type="ARBA" id="ARBA00022692"/>
    </source>
</evidence>
<dbReference type="AlphaFoldDB" id="A0A839QRY7"/>
<feature type="transmembrane region" description="Helical" evidence="7">
    <location>
        <begin position="175"/>
        <end position="191"/>
    </location>
</feature>
<keyword evidence="3" id="KW-1003">Cell membrane</keyword>
<evidence type="ECO:0000313" key="10">
    <source>
        <dbReference type="Proteomes" id="UP000568050"/>
    </source>
</evidence>
<reference evidence="9 10" key="1">
    <citation type="submission" date="2020-08" db="EMBL/GenBank/DDBJ databases">
        <title>Sequencing the genomes of 1000 actinobacteria strains.</title>
        <authorList>
            <person name="Klenk H.-P."/>
        </authorList>
    </citation>
    <scope>NUCLEOTIDE SEQUENCE [LARGE SCALE GENOMIC DNA]</scope>
    <source>
        <strain evidence="9 10">DSM 23040</strain>
    </source>
</reference>
<comment type="caution">
    <text evidence="9">The sequence shown here is derived from an EMBL/GenBank/DDBJ whole genome shotgun (WGS) entry which is preliminary data.</text>
</comment>
<feature type="transmembrane region" description="Helical" evidence="7">
    <location>
        <begin position="277"/>
        <end position="301"/>
    </location>
</feature>
<dbReference type="Pfam" id="PF00528">
    <property type="entry name" value="BPD_transp_1"/>
    <property type="match status" value="1"/>
</dbReference>
<dbReference type="PANTHER" id="PTHR43163:SF7">
    <property type="entry name" value="DIPEPTIDE-TRANSPORT INTEGRAL MEMBRANE PROTEIN ABC TRANSPORTER DPPB-RELATED"/>
    <property type="match status" value="1"/>
</dbReference>
<name>A0A839QRY7_9MICO</name>
<dbReference type="InterPro" id="IPR035906">
    <property type="entry name" value="MetI-like_sf"/>
</dbReference>
<dbReference type="CDD" id="cd06261">
    <property type="entry name" value="TM_PBP2"/>
    <property type="match status" value="1"/>
</dbReference>
<evidence type="ECO:0000256" key="2">
    <source>
        <dbReference type="ARBA" id="ARBA00022448"/>
    </source>
</evidence>
<accession>A0A839QRY7</accession>
<organism evidence="9 10">
    <name type="scientific">Helcobacillus massiliensis</name>
    <dbReference type="NCBI Taxonomy" id="521392"/>
    <lineage>
        <taxon>Bacteria</taxon>
        <taxon>Bacillati</taxon>
        <taxon>Actinomycetota</taxon>
        <taxon>Actinomycetes</taxon>
        <taxon>Micrococcales</taxon>
        <taxon>Dermabacteraceae</taxon>
        <taxon>Helcobacillus</taxon>
    </lineage>
</organism>
<dbReference type="SUPFAM" id="SSF161098">
    <property type="entry name" value="MetI-like"/>
    <property type="match status" value="1"/>
</dbReference>
<evidence type="ECO:0000256" key="3">
    <source>
        <dbReference type="ARBA" id="ARBA00022475"/>
    </source>
</evidence>
<dbReference type="EMBL" id="JACHWP010000001">
    <property type="protein sequence ID" value="MBB3022792.1"/>
    <property type="molecule type" value="Genomic_DNA"/>
</dbReference>
<dbReference type="PANTHER" id="PTHR43163">
    <property type="entry name" value="DIPEPTIDE TRANSPORT SYSTEM PERMEASE PROTEIN DPPB-RELATED"/>
    <property type="match status" value="1"/>
</dbReference>
<feature type="domain" description="ABC transmembrane type-1" evidence="8">
    <location>
        <begin position="95"/>
        <end position="298"/>
    </location>
</feature>
<dbReference type="InterPro" id="IPR045621">
    <property type="entry name" value="BPD_transp_1_N"/>
</dbReference>
<keyword evidence="2 7" id="KW-0813">Transport</keyword>
<keyword evidence="4 7" id="KW-0812">Transmembrane</keyword>
<dbReference type="Proteomes" id="UP000568050">
    <property type="component" value="Unassembled WGS sequence"/>
</dbReference>
<evidence type="ECO:0000256" key="6">
    <source>
        <dbReference type="ARBA" id="ARBA00023136"/>
    </source>
</evidence>
<dbReference type="Pfam" id="PF19300">
    <property type="entry name" value="BPD_transp_1_N"/>
    <property type="match status" value="1"/>
</dbReference>
<evidence type="ECO:0000259" key="8">
    <source>
        <dbReference type="PROSITE" id="PS50928"/>
    </source>
</evidence>
<feature type="transmembrane region" description="Helical" evidence="7">
    <location>
        <begin position="230"/>
        <end position="257"/>
    </location>
</feature>
<sequence length="310" mass="33379">MLWYIGRRLLQIIPVFLGATLLIYLMMFSTGSDPIQAIAGEKALPPSVEAQLRAQYNLDKPILVQWFLYIVGVIQGDFGLNLSGRPIIDDIRRAFPVTAKLAIMAVIIEAIFGIVAGVIAGLKKGTWIDTTFLMLSLLVIAVPTFVIGFVAQVILGVQLKLVPVNVGNDPSFMNLLLPATVLGAVSFAYVLRLTRTSVAENVPADHVRTAKAKGLSSGALVSKHILRNSLIPVVTFIGADLGALMGGAIVTEGIFNINGVGSLLFRALQRSDSPTTVSVVTLMVIIFLISNLIVDVLYAVLDPRIRYAKK</sequence>
<feature type="transmembrane region" description="Helical" evidence="7">
    <location>
        <begin position="9"/>
        <end position="27"/>
    </location>
</feature>
<feature type="transmembrane region" description="Helical" evidence="7">
    <location>
        <begin position="132"/>
        <end position="155"/>
    </location>
</feature>
<evidence type="ECO:0000256" key="5">
    <source>
        <dbReference type="ARBA" id="ARBA00022989"/>
    </source>
</evidence>
<dbReference type="RefSeq" id="WP_183375101.1">
    <property type="nucleotide sequence ID" value="NZ_CBCSFZ010000022.1"/>
</dbReference>
<comment type="similarity">
    <text evidence="7">Belongs to the binding-protein-dependent transport system permease family.</text>
</comment>
<proteinExistence type="inferred from homology"/>
<protein>
    <submittedName>
        <fullName evidence="9">Oligopeptide transport system permease protein</fullName>
    </submittedName>
</protein>
<dbReference type="InterPro" id="IPR000515">
    <property type="entry name" value="MetI-like"/>
</dbReference>
<evidence type="ECO:0000256" key="1">
    <source>
        <dbReference type="ARBA" id="ARBA00004651"/>
    </source>
</evidence>
<keyword evidence="6 7" id="KW-0472">Membrane</keyword>
<evidence type="ECO:0000313" key="9">
    <source>
        <dbReference type="EMBL" id="MBB3022792.1"/>
    </source>
</evidence>
<comment type="subcellular location">
    <subcellularLocation>
        <location evidence="1 7">Cell membrane</location>
        <topology evidence="1 7">Multi-pass membrane protein</topology>
    </subcellularLocation>
</comment>